<evidence type="ECO:0000313" key="2">
    <source>
        <dbReference type="EMBL" id="ABJ81153.1"/>
    </source>
</evidence>
<organism evidence="2">
    <name type="scientific">Solibacter usitatus (strain Ellin6076)</name>
    <dbReference type="NCBI Taxonomy" id="234267"/>
    <lineage>
        <taxon>Bacteria</taxon>
        <taxon>Pseudomonadati</taxon>
        <taxon>Acidobacteriota</taxon>
        <taxon>Terriglobia</taxon>
        <taxon>Bryobacterales</taxon>
        <taxon>Solibacteraceae</taxon>
        <taxon>Candidatus Solibacter</taxon>
    </lineage>
</organism>
<sequence length="557" mass="60157">MSNLTLRHPEEGQLLRYLDGELPRGKANQVRSHLEACWQCRSQVEELQVAVGDCMRYRKSVLGACLPPPPAPWKALDFEKAEVELAAQSVFSRLTNFLSPRRNAPLGWAVSFAAVVALAAGIFQQLRETPKVEAAVLLKKAIAVSQSRPVGGRRLQITTRTGRMTRVIGAASGPASLTELAGLFQTAHYDWNDPLSATAFAAWRDQLSRKQDEVVSGTNSYDIKTTTTDSELVSATLTLRTTDLAPLEGRFEFRNREWVEMTELVDQQANPASNVAGAAGGKPRQPGLSSGPSSSSPPAAIESSSFSEELQVAAALHQIGADLGEPIEINREGSQIVVSGSGIPSQRQQQIHGQLDRLPHVVVRFADPIFPASAPPVQSEPATRDAAGSEKTNQTARIEQRLGGRPQFERVSGQILEWTDSAMTRAYALRRLAQQFSPEAERTMSGDERRSLHALGTAHLQAFTRDSQAIATTFRPILTGIGGSAGASENHPDPATWQAASEELLTAARRVETLSAVVLGVSTPKGMYEAAPSQLLAALAQLSSRVEQCRKLLAEPN</sequence>
<feature type="region of interest" description="Disordered" evidence="1">
    <location>
        <begin position="371"/>
        <end position="399"/>
    </location>
</feature>
<gene>
    <name evidence="2" type="ordered locus">Acid_0138</name>
</gene>
<dbReference type="STRING" id="234267.Acid_0138"/>
<proteinExistence type="predicted"/>
<name>Q02CR3_SOLUE</name>
<dbReference type="KEGG" id="sus:Acid_0138"/>
<evidence type="ECO:0008006" key="3">
    <source>
        <dbReference type="Google" id="ProtNLM"/>
    </source>
</evidence>
<protein>
    <recommendedName>
        <fullName evidence="3">Zinc-finger domain-containing protein</fullName>
    </recommendedName>
</protein>
<dbReference type="AlphaFoldDB" id="Q02CR3"/>
<feature type="compositionally biased region" description="Low complexity" evidence="1">
    <location>
        <begin position="289"/>
        <end position="306"/>
    </location>
</feature>
<dbReference type="EMBL" id="CP000473">
    <property type="protein sequence ID" value="ABJ81153.1"/>
    <property type="molecule type" value="Genomic_DNA"/>
</dbReference>
<accession>Q02CR3</accession>
<dbReference type="InterPro" id="IPR041916">
    <property type="entry name" value="Anti_sigma_zinc_sf"/>
</dbReference>
<feature type="region of interest" description="Disordered" evidence="1">
    <location>
        <begin position="269"/>
        <end position="306"/>
    </location>
</feature>
<dbReference type="OrthoDB" id="127650at2"/>
<dbReference type="InParanoid" id="Q02CR3"/>
<reference evidence="2" key="1">
    <citation type="submission" date="2006-10" db="EMBL/GenBank/DDBJ databases">
        <title>Complete sequence of Solibacter usitatus Ellin6076.</title>
        <authorList>
            <consortium name="US DOE Joint Genome Institute"/>
            <person name="Copeland A."/>
            <person name="Lucas S."/>
            <person name="Lapidus A."/>
            <person name="Barry K."/>
            <person name="Detter J.C."/>
            <person name="Glavina del Rio T."/>
            <person name="Hammon N."/>
            <person name="Israni S."/>
            <person name="Dalin E."/>
            <person name="Tice H."/>
            <person name="Pitluck S."/>
            <person name="Thompson L.S."/>
            <person name="Brettin T."/>
            <person name="Bruce D."/>
            <person name="Han C."/>
            <person name="Tapia R."/>
            <person name="Gilna P."/>
            <person name="Schmutz J."/>
            <person name="Larimer F."/>
            <person name="Land M."/>
            <person name="Hauser L."/>
            <person name="Kyrpides N."/>
            <person name="Mikhailova N."/>
            <person name="Janssen P.H."/>
            <person name="Kuske C.R."/>
            <person name="Richardson P."/>
        </authorList>
    </citation>
    <scope>NUCLEOTIDE SEQUENCE</scope>
    <source>
        <strain evidence="2">Ellin6076</strain>
    </source>
</reference>
<dbReference type="HOGENOM" id="CLU_489062_0_0_0"/>
<evidence type="ECO:0000256" key="1">
    <source>
        <dbReference type="SAM" id="MobiDB-lite"/>
    </source>
</evidence>
<dbReference type="Gene3D" id="1.10.10.1320">
    <property type="entry name" value="Anti-sigma factor, zinc-finger domain"/>
    <property type="match status" value="1"/>
</dbReference>
<dbReference type="eggNOG" id="COG3806">
    <property type="taxonomic scope" value="Bacteria"/>
</dbReference>